<dbReference type="EMBL" id="JAJOMB010000003">
    <property type="protein sequence ID" value="MCD5310882.1"/>
    <property type="molecule type" value="Genomic_DNA"/>
</dbReference>
<dbReference type="RefSeq" id="WP_231440058.1">
    <property type="nucleotide sequence ID" value="NZ_JAJOMB010000003.1"/>
</dbReference>
<gene>
    <name evidence="1" type="ORF">LR394_08245</name>
</gene>
<dbReference type="Proteomes" id="UP001138997">
    <property type="component" value="Unassembled WGS sequence"/>
</dbReference>
<evidence type="ECO:0000313" key="1">
    <source>
        <dbReference type="EMBL" id="MCD5310882.1"/>
    </source>
</evidence>
<name>A0A9X1N9J9_9ACTN</name>
<keyword evidence="2" id="KW-1185">Reference proteome</keyword>
<organism evidence="1 2">
    <name type="scientific">Kineosporia babensis</name>
    <dbReference type="NCBI Taxonomy" id="499548"/>
    <lineage>
        <taxon>Bacteria</taxon>
        <taxon>Bacillati</taxon>
        <taxon>Actinomycetota</taxon>
        <taxon>Actinomycetes</taxon>
        <taxon>Kineosporiales</taxon>
        <taxon>Kineosporiaceae</taxon>
        <taxon>Kineosporia</taxon>
    </lineage>
</organism>
<protein>
    <submittedName>
        <fullName evidence="1">Uncharacterized protein</fullName>
    </submittedName>
</protein>
<reference evidence="1" key="1">
    <citation type="submission" date="2021-11" db="EMBL/GenBank/DDBJ databases">
        <title>Streptomyces corallinus and Kineosporia corallina sp. nov., two new coral-derived marine actinobacteria.</title>
        <authorList>
            <person name="Buangrab K."/>
            <person name="Sutthacheep M."/>
            <person name="Yeemin T."/>
            <person name="Harunari E."/>
            <person name="Igarashi Y."/>
            <person name="Sripreechasak P."/>
            <person name="Kanchanasin P."/>
            <person name="Tanasupawat S."/>
            <person name="Phongsopitanun W."/>
        </authorList>
    </citation>
    <scope>NUCLEOTIDE SEQUENCE</scope>
    <source>
        <strain evidence="1">JCM 31032</strain>
    </source>
</reference>
<proteinExistence type="predicted"/>
<evidence type="ECO:0000313" key="2">
    <source>
        <dbReference type="Proteomes" id="UP001138997"/>
    </source>
</evidence>
<accession>A0A9X1N9J9</accession>
<comment type="caution">
    <text evidence="1">The sequence shown here is derived from an EMBL/GenBank/DDBJ whole genome shotgun (WGS) entry which is preliminary data.</text>
</comment>
<dbReference type="AlphaFoldDB" id="A0A9X1N9J9"/>
<sequence length="97" mass="10910">MSALSDAVVAELARRYSPQTKRNPAWDRKAERAAWDRDEEYEVPEQIPRTAEEMAGDTCHHVRPGADGYMSIYTLTYRQIAEVVEAVEAARADSPQG</sequence>